<evidence type="ECO:0000256" key="1">
    <source>
        <dbReference type="ARBA" id="ARBA00022884"/>
    </source>
</evidence>
<dbReference type="SUPFAM" id="SSF54427">
    <property type="entry name" value="NTF2-like"/>
    <property type="match status" value="1"/>
</dbReference>
<dbReference type="InterPro" id="IPR000504">
    <property type="entry name" value="RRM_dom"/>
</dbReference>
<keyword evidence="8" id="KW-1185">Reference proteome</keyword>
<dbReference type="CDD" id="cd00780">
    <property type="entry name" value="NTF2"/>
    <property type="match status" value="1"/>
</dbReference>
<feature type="compositionally biased region" description="Gly residues" evidence="4">
    <location>
        <begin position="516"/>
        <end position="541"/>
    </location>
</feature>
<proteinExistence type="predicted"/>
<organism evidence="7 8">
    <name type="scientific">Phascolomyces articulosus</name>
    <dbReference type="NCBI Taxonomy" id="60185"/>
    <lineage>
        <taxon>Eukaryota</taxon>
        <taxon>Fungi</taxon>
        <taxon>Fungi incertae sedis</taxon>
        <taxon>Mucoromycota</taxon>
        <taxon>Mucoromycotina</taxon>
        <taxon>Mucoromycetes</taxon>
        <taxon>Mucorales</taxon>
        <taxon>Lichtheimiaceae</taxon>
        <taxon>Phascolomyces</taxon>
    </lineage>
</organism>
<dbReference type="GO" id="GO:1990861">
    <property type="term" value="C:Ubp3-Bre5 deubiquitination complex"/>
    <property type="evidence" value="ECO:0007669"/>
    <property type="project" value="TreeGrafter"/>
</dbReference>
<reference evidence="7" key="2">
    <citation type="submission" date="2023-02" db="EMBL/GenBank/DDBJ databases">
        <authorList>
            <consortium name="DOE Joint Genome Institute"/>
            <person name="Mondo S.J."/>
            <person name="Chang Y."/>
            <person name="Wang Y."/>
            <person name="Ahrendt S."/>
            <person name="Andreopoulos W."/>
            <person name="Barry K."/>
            <person name="Beard J."/>
            <person name="Benny G.L."/>
            <person name="Blankenship S."/>
            <person name="Bonito G."/>
            <person name="Cuomo C."/>
            <person name="Desiro A."/>
            <person name="Gervers K.A."/>
            <person name="Hundley H."/>
            <person name="Kuo A."/>
            <person name="LaButti K."/>
            <person name="Lang B.F."/>
            <person name="Lipzen A."/>
            <person name="O'Donnell K."/>
            <person name="Pangilinan J."/>
            <person name="Reynolds N."/>
            <person name="Sandor L."/>
            <person name="Smith M.W."/>
            <person name="Tsang A."/>
            <person name="Grigoriev I.V."/>
            <person name="Stajich J.E."/>
            <person name="Spatafora J.W."/>
        </authorList>
    </citation>
    <scope>NUCLEOTIDE SEQUENCE</scope>
    <source>
        <strain evidence="7">RSA 2281</strain>
    </source>
</reference>
<accession>A0AAD5PDG8</accession>
<dbReference type="InterPro" id="IPR035979">
    <property type="entry name" value="RBD_domain_sf"/>
</dbReference>
<dbReference type="Pfam" id="PF00076">
    <property type="entry name" value="RRM_1"/>
    <property type="match status" value="1"/>
</dbReference>
<feature type="compositionally biased region" description="Low complexity" evidence="4">
    <location>
        <begin position="297"/>
        <end position="312"/>
    </location>
</feature>
<feature type="region of interest" description="Disordered" evidence="4">
    <location>
        <begin position="262"/>
        <end position="317"/>
    </location>
</feature>
<dbReference type="SMART" id="SM00360">
    <property type="entry name" value="RRM"/>
    <property type="match status" value="1"/>
</dbReference>
<dbReference type="PROSITE" id="PS50177">
    <property type="entry name" value="NTF2_DOMAIN"/>
    <property type="match status" value="1"/>
</dbReference>
<name>A0AAD5PDG8_9FUNG</name>
<feature type="compositionally biased region" description="Basic and acidic residues" evidence="4">
    <location>
        <begin position="277"/>
        <end position="296"/>
    </location>
</feature>
<dbReference type="CDD" id="cd00590">
    <property type="entry name" value="RRM_SF"/>
    <property type="match status" value="1"/>
</dbReference>
<dbReference type="PANTHER" id="PTHR10693">
    <property type="entry name" value="RAS GTPASE-ACTIVATING PROTEIN-BINDING PROTEIN"/>
    <property type="match status" value="1"/>
</dbReference>
<dbReference type="Proteomes" id="UP001209540">
    <property type="component" value="Unassembled WGS sequence"/>
</dbReference>
<dbReference type="FunFam" id="3.10.450.50:FF:000003">
    <property type="entry name" value="Nuclear transport factor 2 family protein"/>
    <property type="match status" value="1"/>
</dbReference>
<keyword evidence="1 2" id="KW-0694">RNA-binding</keyword>
<feature type="compositionally biased region" description="Basic and acidic residues" evidence="4">
    <location>
        <begin position="502"/>
        <end position="513"/>
    </location>
</feature>
<dbReference type="SUPFAM" id="SSF54928">
    <property type="entry name" value="RNA-binding domain, RBD"/>
    <property type="match status" value="1"/>
</dbReference>
<feature type="domain" description="NTF2" evidence="6">
    <location>
        <begin position="28"/>
        <end position="144"/>
    </location>
</feature>
<dbReference type="GO" id="GO:0003729">
    <property type="term" value="F:mRNA binding"/>
    <property type="evidence" value="ECO:0007669"/>
    <property type="project" value="TreeGrafter"/>
</dbReference>
<dbReference type="GO" id="GO:1990904">
    <property type="term" value="C:ribonucleoprotein complex"/>
    <property type="evidence" value="ECO:0007669"/>
    <property type="project" value="TreeGrafter"/>
</dbReference>
<gene>
    <name evidence="7" type="ORF">BDA99DRAFT_547410</name>
</gene>
<evidence type="ECO:0000256" key="3">
    <source>
        <dbReference type="SAM" id="Coils"/>
    </source>
</evidence>
<evidence type="ECO:0000256" key="4">
    <source>
        <dbReference type="SAM" id="MobiDB-lite"/>
    </source>
</evidence>
<evidence type="ECO:0000256" key="2">
    <source>
        <dbReference type="PROSITE-ProRule" id="PRU00176"/>
    </source>
</evidence>
<evidence type="ECO:0000259" key="6">
    <source>
        <dbReference type="PROSITE" id="PS50177"/>
    </source>
</evidence>
<dbReference type="InterPro" id="IPR039539">
    <property type="entry name" value="Ras_GTPase_bind_prot"/>
</dbReference>
<protein>
    <submittedName>
        <fullName evidence="7">Uncharacterized protein</fullName>
    </submittedName>
</protein>
<sequence>MVSVSILVTMQQTHADTKSDANIASQDVGLIFVREYYTFLNKQPQRLHAFYSKDSLFLRGDEGESAQVHRGQEEIRSKIEELEFEDCKVLVTQVDSQASANDGIIIQVLGEMCNKNEPSQKFCQTFFLAPQANGYYVLNDIFRFLKDEVNIDYYTCEDDEVQHQQQLEQQKNKVQEEQRQKKLEELEAKKIEEQKKVAAAAAETAAAAAVVDGSLENKAKEEKKPIPVVAESAASSAAVTVVDQVKEKKGSDVKEEVVEKKEAVHLNGISSPAVEVNGKEHHQQQPSKKHDFEKKQQQQQPSKPVSKPSGPKTWANMAANDSDKWVDARAPVTATAGGQPSKQPGSPLQPTQQPQQPIQQQQQPPAQQQQQPPAQQPQHQQQQQQQHHPHHQQGGHPHGHGNRDQRREETQIFIKNVTQHINEDILREAFSQFGVVKAVNVVHNRNCAFLDFASTESVHKALNQHKVHVHNHVVLAEERRHTGGGGSGGNRYQHNRQQQSGRYERRFQQDGHRRGGGAPRGGKSRGGGGGGGGGGSGNNQK</sequence>
<evidence type="ECO:0000313" key="8">
    <source>
        <dbReference type="Proteomes" id="UP001209540"/>
    </source>
</evidence>
<feature type="coiled-coil region" evidence="3">
    <location>
        <begin position="157"/>
        <end position="203"/>
    </location>
</feature>
<dbReference type="Gene3D" id="3.10.450.50">
    <property type="match status" value="1"/>
</dbReference>
<dbReference type="EMBL" id="JAIXMP010000016">
    <property type="protein sequence ID" value="KAI9260719.1"/>
    <property type="molecule type" value="Genomic_DNA"/>
</dbReference>
<dbReference type="Pfam" id="PF02136">
    <property type="entry name" value="NTF2"/>
    <property type="match status" value="1"/>
</dbReference>
<dbReference type="PROSITE" id="PS50102">
    <property type="entry name" value="RRM"/>
    <property type="match status" value="1"/>
</dbReference>
<comment type="caution">
    <text evidence="7">The sequence shown here is derived from an EMBL/GenBank/DDBJ whole genome shotgun (WGS) entry which is preliminary data.</text>
</comment>
<feature type="region of interest" description="Disordered" evidence="4">
    <location>
        <begin position="480"/>
        <end position="541"/>
    </location>
</feature>
<dbReference type="GO" id="GO:0005829">
    <property type="term" value="C:cytosol"/>
    <property type="evidence" value="ECO:0007669"/>
    <property type="project" value="TreeGrafter"/>
</dbReference>
<feature type="region of interest" description="Disordered" evidence="4">
    <location>
        <begin position="334"/>
        <end position="406"/>
    </location>
</feature>
<keyword evidence="3" id="KW-0175">Coiled coil</keyword>
<dbReference type="InterPro" id="IPR032710">
    <property type="entry name" value="NTF2-like_dom_sf"/>
</dbReference>
<dbReference type="GO" id="GO:0016579">
    <property type="term" value="P:protein deubiquitination"/>
    <property type="evidence" value="ECO:0007669"/>
    <property type="project" value="TreeGrafter"/>
</dbReference>
<dbReference type="InterPro" id="IPR002075">
    <property type="entry name" value="NTF2_dom"/>
</dbReference>
<dbReference type="PANTHER" id="PTHR10693:SF20">
    <property type="entry name" value="AT27578P"/>
    <property type="match status" value="1"/>
</dbReference>
<feature type="domain" description="RRM" evidence="5">
    <location>
        <begin position="410"/>
        <end position="481"/>
    </location>
</feature>
<dbReference type="GO" id="GO:0034517">
    <property type="term" value="P:ribophagy"/>
    <property type="evidence" value="ECO:0007669"/>
    <property type="project" value="TreeGrafter"/>
</dbReference>
<feature type="compositionally biased region" description="Polar residues" evidence="4">
    <location>
        <begin position="490"/>
        <end position="501"/>
    </location>
</feature>
<feature type="compositionally biased region" description="Low complexity" evidence="4">
    <location>
        <begin position="343"/>
        <end position="386"/>
    </location>
</feature>
<feature type="compositionally biased region" description="Basic residues" evidence="4">
    <location>
        <begin position="387"/>
        <end position="400"/>
    </location>
</feature>
<dbReference type="Gene3D" id="3.30.70.330">
    <property type="match status" value="1"/>
</dbReference>
<evidence type="ECO:0000313" key="7">
    <source>
        <dbReference type="EMBL" id="KAI9260719.1"/>
    </source>
</evidence>
<reference evidence="7" key="1">
    <citation type="journal article" date="2022" name="IScience">
        <title>Evolution of zygomycete secretomes and the origins of terrestrial fungal ecologies.</title>
        <authorList>
            <person name="Chang Y."/>
            <person name="Wang Y."/>
            <person name="Mondo S."/>
            <person name="Ahrendt S."/>
            <person name="Andreopoulos W."/>
            <person name="Barry K."/>
            <person name="Beard J."/>
            <person name="Benny G.L."/>
            <person name="Blankenship S."/>
            <person name="Bonito G."/>
            <person name="Cuomo C."/>
            <person name="Desiro A."/>
            <person name="Gervers K.A."/>
            <person name="Hundley H."/>
            <person name="Kuo A."/>
            <person name="LaButti K."/>
            <person name="Lang B.F."/>
            <person name="Lipzen A."/>
            <person name="O'Donnell K."/>
            <person name="Pangilinan J."/>
            <person name="Reynolds N."/>
            <person name="Sandor L."/>
            <person name="Smith M.E."/>
            <person name="Tsang A."/>
            <person name="Grigoriev I.V."/>
            <person name="Stajich J.E."/>
            <person name="Spatafora J.W."/>
        </authorList>
    </citation>
    <scope>NUCLEOTIDE SEQUENCE</scope>
    <source>
        <strain evidence="7">RSA 2281</strain>
    </source>
</reference>
<evidence type="ECO:0000259" key="5">
    <source>
        <dbReference type="PROSITE" id="PS50102"/>
    </source>
</evidence>
<dbReference type="InterPro" id="IPR018222">
    <property type="entry name" value="Nuclear_transport_factor_2_euk"/>
</dbReference>
<dbReference type="InterPro" id="IPR012677">
    <property type="entry name" value="Nucleotide-bd_a/b_plait_sf"/>
</dbReference>
<dbReference type="AlphaFoldDB" id="A0AAD5PDG8"/>